<dbReference type="OrthoDB" id="9942268at2759"/>
<feature type="compositionally biased region" description="Low complexity" evidence="1">
    <location>
        <begin position="87"/>
        <end position="98"/>
    </location>
</feature>
<evidence type="ECO:0000313" key="2">
    <source>
        <dbReference type="EMBL" id="KAJ8345225.1"/>
    </source>
</evidence>
<feature type="compositionally biased region" description="Low complexity" evidence="1">
    <location>
        <begin position="134"/>
        <end position="148"/>
    </location>
</feature>
<feature type="region of interest" description="Disordered" evidence="1">
    <location>
        <begin position="178"/>
        <end position="242"/>
    </location>
</feature>
<proteinExistence type="predicted"/>
<feature type="compositionally biased region" description="Basic and acidic residues" evidence="1">
    <location>
        <begin position="231"/>
        <end position="242"/>
    </location>
</feature>
<protein>
    <submittedName>
        <fullName evidence="2">Uncharacterized protein</fullName>
    </submittedName>
</protein>
<feature type="compositionally biased region" description="Basic and acidic residues" evidence="1">
    <location>
        <begin position="99"/>
        <end position="108"/>
    </location>
</feature>
<accession>A0A9Q1EUH0</accession>
<feature type="region of interest" description="Disordered" evidence="1">
    <location>
        <begin position="1"/>
        <end position="154"/>
    </location>
</feature>
<feature type="compositionally biased region" description="Polar residues" evidence="1">
    <location>
        <begin position="45"/>
        <end position="55"/>
    </location>
</feature>
<feature type="compositionally biased region" description="Polar residues" evidence="1">
    <location>
        <begin position="1"/>
        <end position="27"/>
    </location>
</feature>
<organism evidence="2 3">
    <name type="scientific">Synaphobranchus kaupii</name>
    <name type="common">Kaup's arrowtooth eel</name>
    <dbReference type="NCBI Taxonomy" id="118154"/>
    <lineage>
        <taxon>Eukaryota</taxon>
        <taxon>Metazoa</taxon>
        <taxon>Chordata</taxon>
        <taxon>Craniata</taxon>
        <taxon>Vertebrata</taxon>
        <taxon>Euteleostomi</taxon>
        <taxon>Actinopterygii</taxon>
        <taxon>Neopterygii</taxon>
        <taxon>Teleostei</taxon>
        <taxon>Anguilliformes</taxon>
        <taxon>Synaphobranchidae</taxon>
        <taxon>Synaphobranchus</taxon>
    </lineage>
</organism>
<name>A0A9Q1EUH0_SYNKA</name>
<reference evidence="2" key="1">
    <citation type="journal article" date="2023" name="Science">
        <title>Genome structures resolve the early diversification of teleost fishes.</title>
        <authorList>
            <person name="Parey E."/>
            <person name="Louis A."/>
            <person name="Montfort J."/>
            <person name="Bouchez O."/>
            <person name="Roques C."/>
            <person name="Iampietro C."/>
            <person name="Lluch J."/>
            <person name="Castinel A."/>
            <person name="Donnadieu C."/>
            <person name="Desvignes T."/>
            <person name="Floi Bucao C."/>
            <person name="Jouanno E."/>
            <person name="Wen M."/>
            <person name="Mejri S."/>
            <person name="Dirks R."/>
            <person name="Jansen H."/>
            <person name="Henkel C."/>
            <person name="Chen W.J."/>
            <person name="Zahm M."/>
            <person name="Cabau C."/>
            <person name="Klopp C."/>
            <person name="Thompson A.W."/>
            <person name="Robinson-Rechavi M."/>
            <person name="Braasch I."/>
            <person name="Lecointre G."/>
            <person name="Bobe J."/>
            <person name="Postlethwait J.H."/>
            <person name="Berthelot C."/>
            <person name="Roest Crollius H."/>
            <person name="Guiguen Y."/>
        </authorList>
    </citation>
    <scope>NUCLEOTIDE SEQUENCE</scope>
    <source>
        <strain evidence="2">WJC10195</strain>
    </source>
</reference>
<gene>
    <name evidence="2" type="ORF">SKAU_G00294180</name>
</gene>
<feature type="compositionally biased region" description="Low complexity" evidence="1">
    <location>
        <begin position="56"/>
        <end position="72"/>
    </location>
</feature>
<evidence type="ECO:0000256" key="1">
    <source>
        <dbReference type="SAM" id="MobiDB-lite"/>
    </source>
</evidence>
<sequence>MSLLRKTTNSEARSDSSLKNTNSQATADPSPAFMRKANHKDTRSDPSTSPGSWRGSTLSLRSPPTSRSSSPPRQDRGAKVSTHSLKSSAESTNRSSSRSRTDSRRGLEAHSPSPEYRRSSNRNRSPSPERRHASSQSSLSESESSHISGGSGAVGFNKEEYAMMADLPKVKTIFQREVSGQLGRAQSRSPEREERYKPASHSREKHSYRERDESRERGRWNDSRSSSPSRRGCDPPRQDGVGRHTQIFSADRLDGNFSSPQTDVAEGLRTGKAWDLYLTLTPTKTFPLMNHYLIHYYYYRQIHWKNAEP</sequence>
<comment type="caution">
    <text evidence="2">The sequence shown here is derived from an EMBL/GenBank/DDBJ whole genome shotgun (WGS) entry which is preliminary data.</text>
</comment>
<feature type="compositionally biased region" description="Basic and acidic residues" evidence="1">
    <location>
        <begin position="189"/>
        <end position="222"/>
    </location>
</feature>
<dbReference type="Proteomes" id="UP001152622">
    <property type="component" value="Chromosome 12"/>
</dbReference>
<dbReference type="EMBL" id="JAINUF010000012">
    <property type="protein sequence ID" value="KAJ8345225.1"/>
    <property type="molecule type" value="Genomic_DNA"/>
</dbReference>
<dbReference type="AlphaFoldDB" id="A0A9Q1EUH0"/>
<keyword evidence="3" id="KW-1185">Reference proteome</keyword>
<evidence type="ECO:0000313" key="3">
    <source>
        <dbReference type="Proteomes" id="UP001152622"/>
    </source>
</evidence>